<dbReference type="AlphaFoldDB" id="A0A445MQW6"/>
<reference evidence="1" key="1">
    <citation type="submission" date="2018-01" db="EMBL/GenBank/DDBJ databases">
        <authorList>
            <person name="Regsiter A."/>
            <person name="William W."/>
        </authorList>
    </citation>
    <scope>NUCLEOTIDE SEQUENCE</scope>
    <source>
        <strain evidence="1">TRIP AH-1</strain>
    </source>
</reference>
<sequence>MRKHLIFGRTLYLKLKALEYQIGNISTSLVDDQINIPEREYFLDFGLNKD</sequence>
<name>A0A445MQW6_9BACT</name>
<gene>
    <name evidence="1" type="ORF">PITCH_A1050012</name>
</gene>
<dbReference type="EMBL" id="OJIN01000008">
    <property type="protein sequence ID" value="SPD71812.1"/>
    <property type="molecule type" value="Genomic_DNA"/>
</dbReference>
<accession>A0A445MQW6</accession>
<protein>
    <submittedName>
        <fullName evidence="1">Uncharacterized protein</fullName>
    </submittedName>
</protein>
<evidence type="ECO:0000313" key="1">
    <source>
        <dbReference type="EMBL" id="SPD71812.1"/>
    </source>
</evidence>
<organism evidence="1">
    <name type="scientific">uncultured Desulfobacterium sp</name>
    <dbReference type="NCBI Taxonomy" id="201089"/>
    <lineage>
        <taxon>Bacteria</taxon>
        <taxon>Pseudomonadati</taxon>
        <taxon>Thermodesulfobacteriota</taxon>
        <taxon>Desulfobacteria</taxon>
        <taxon>Desulfobacterales</taxon>
        <taxon>Desulfobacteriaceae</taxon>
        <taxon>Desulfobacterium</taxon>
        <taxon>environmental samples</taxon>
    </lineage>
</organism>
<proteinExistence type="predicted"/>